<keyword evidence="2" id="KW-1185">Reference proteome</keyword>
<organism evidence="1 2">
    <name type="scientific">Meloidogyne enterolobii</name>
    <name type="common">Root-knot nematode worm</name>
    <name type="synonym">Meloidogyne mayaguensis</name>
    <dbReference type="NCBI Taxonomy" id="390850"/>
    <lineage>
        <taxon>Eukaryota</taxon>
        <taxon>Metazoa</taxon>
        <taxon>Ecdysozoa</taxon>
        <taxon>Nematoda</taxon>
        <taxon>Chromadorea</taxon>
        <taxon>Rhabditida</taxon>
        <taxon>Tylenchina</taxon>
        <taxon>Tylenchomorpha</taxon>
        <taxon>Tylenchoidea</taxon>
        <taxon>Meloidogynidae</taxon>
        <taxon>Meloidogyninae</taxon>
        <taxon>Meloidogyne</taxon>
    </lineage>
</organism>
<protein>
    <submittedName>
        <fullName evidence="1">Uncharacterized protein</fullName>
    </submittedName>
</protein>
<dbReference type="Proteomes" id="UP001497535">
    <property type="component" value="Unassembled WGS sequence"/>
</dbReference>
<evidence type="ECO:0000313" key="1">
    <source>
        <dbReference type="EMBL" id="CAK5078318.1"/>
    </source>
</evidence>
<name>A0ACB0ZH40_MELEN</name>
<reference evidence="1" key="1">
    <citation type="submission" date="2023-11" db="EMBL/GenBank/DDBJ databases">
        <authorList>
            <person name="Poullet M."/>
        </authorList>
    </citation>
    <scope>NUCLEOTIDE SEQUENCE</scope>
    <source>
        <strain evidence="1">E1834</strain>
    </source>
</reference>
<accession>A0ACB0ZH40</accession>
<dbReference type="EMBL" id="CAVMJV010000035">
    <property type="protein sequence ID" value="CAK5078318.1"/>
    <property type="molecule type" value="Genomic_DNA"/>
</dbReference>
<sequence>MPRSLFFTQKAHFIQNQTDIYPNHNITLLKIPSSILFIPFQIPRSSFLSPDINLCPLKPMISPLS</sequence>
<evidence type="ECO:0000313" key="2">
    <source>
        <dbReference type="Proteomes" id="UP001497535"/>
    </source>
</evidence>
<comment type="caution">
    <text evidence="1">The sequence shown here is derived from an EMBL/GenBank/DDBJ whole genome shotgun (WGS) entry which is preliminary data.</text>
</comment>
<proteinExistence type="predicted"/>
<gene>
    <name evidence="1" type="ORF">MENTE1834_LOCUS25368</name>
</gene>